<feature type="compositionally biased region" description="Polar residues" evidence="1">
    <location>
        <begin position="32"/>
        <end position="42"/>
    </location>
</feature>
<feature type="region of interest" description="Disordered" evidence="1">
    <location>
        <begin position="27"/>
        <end position="71"/>
    </location>
</feature>
<sequence>MPCPSETSGFNVPNYSVAGFWSSRVEEGDAPSWSSSSFRPDTSQSQQQQKQSGAKEYPDSKSPPVLSPNFTRGSYRRYMNHLIRSNFSEKLQINFPTKPGNIFSRGNKVRSRRDDVCCTRSSQTSSTTGRKLNYLHNGYSSKLYDMDSPARKQPVTTVPGGDRTNYVLSNRNVNSRDSRFKSLASLSPRAVSGMRGPALPTTNGIGTDGGVVVGNKGDAPSPAPFYSYKHPPSTTRDGTHQSDAEVEETWCSLEKYNAKEITKGRQRKTGAFAITPTRSVKERNDFTVPEQEVAATHTSTALRFPCVEKLIHKYTAMIEEQRERVLAERQNQSRGKQRDMENNPQQCEASNLSAVSWSSSSDLSGRLLQLPLQNVSVDTAEQATKDRQQCRNVGKEQSTSQCVLYGEHIRSIAKPHREDDDVVFTAKHPLTCGAIKQSEACLQHAVARDCATEQSEGPDRHSGEFSLNREQCNVEFKPSEGREEMDSDMTHPMGRCELKVSEVDCSDDIVHSQHSQPLNDIVMNAQKEEKGCKVSKKEGAKETDDDGLLNPVESTTSLFIKASPHVEPNIGHVGGITTASTGAQDAGDEGRHTLQLPRAPQRSVSPAISSSASDEGCSVIPPPESSLTPCSSEDDIKKLADRVGPKSSTSRWTWPHVNNDQDNEVQARLQRHEYGRCGSSDSAVCLLPSDDERRMQMRESDRRQPSTDSDIDFMNSAGPASCDKAMLLDRYANKSTTVFSFDVENLQKYFWKDGLSPKETRRDSDVFPESADVGVPRGDIFFEEMRHTKETVCDDVCDSGIDRDTFLTSAGDSCWDISSVDVKTDEGETYSVDDDRNQFRSSIGSFDDGYPYRHRRRQFRKLTSMLSCESGVVEDEDCSRKSSTAEPGENTDNDEYLVDLRRQSTQSFQTDDDESGSNSQYRYWRTPSVVVSDYSDDVPYFTSVTLEELEQLRIENSSHQRKEVSSSECGSAASSVSGSVSASALDTDYALRTPERKASDCSTCSTLSGDEDASCDALLQPVRTKPKVHVVI</sequence>
<feature type="compositionally biased region" description="Low complexity" evidence="1">
    <location>
        <begin position="966"/>
        <end position="984"/>
    </location>
</feature>
<name>A0ABQ8U193_PERAM</name>
<dbReference type="EMBL" id="JAJSOF020000001">
    <property type="protein sequence ID" value="KAJ4451460.1"/>
    <property type="molecule type" value="Genomic_DNA"/>
</dbReference>
<evidence type="ECO:0000313" key="3">
    <source>
        <dbReference type="Proteomes" id="UP001148838"/>
    </source>
</evidence>
<protein>
    <submittedName>
        <fullName evidence="2">Uncharacterized protein</fullName>
    </submittedName>
</protein>
<feature type="region of interest" description="Disordered" evidence="1">
    <location>
        <begin position="325"/>
        <end position="351"/>
    </location>
</feature>
<reference evidence="2 3" key="1">
    <citation type="journal article" date="2022" name="Allergy">
        <title>Genome assembly and annotation of Periplaneta americana reveal a comprehensive cockroach allergen profile.</title>
        <authorList>
            <person name="Wang L."/>
            <person name="Xiong Q."/>
            <person name="Saelim N."/>
            <person name="Wang L."/>
            <person name="Nong W."/>
            <person name="Wan A.T."/>
            <person name="Shi M."/>
            <person name="Liu X."/>
            <person name="Cao Q."/>
            <person name="Hui J.H.L."/>
            <person name="Sookrung N."/>
            <person name="Leung T.F."/>
            <person name="Tungtrongchitr A."/>
            <person name="Tsui S.K.W."/>
        </authorList>
    </citation>
    <scope>NUCLEOTIDE SEQUENCE [LARGE SCALE GENOMIC DNA]</scope>
    <source>
        <strain evidence="2">PWHHKU_190912</strain>
    </source>
</reference>
<feature type="region of interest" description="Disordered" evidence="1">
    <location>
        <begin position="598"/>
        <end position="631"/>
    </location>
</feature>
<feature type="region of interest" description="Disordered" evidence="1">
    <location>
        <begin position="529"/>
        <end position="550"/>
    </location>
</feature>
<evidence type="ECO:0000313" key="2">
    <source>
        <dbReference type="EMBL" id="KAJ4451460.1"/>
    </source>
</evidence>
<accession>A0ABQ8U193</accession>
<proteinExistence type="predicted"/>
<feature type="compositionally biased region" description="Low complexity" evidence="1">
    <location>
        <begin position="603"/>
        <end position="613"/>
    </location>
</feature>
<gene>
    <name evidence="2" type="ORF">ANN_02922</name>
</gene>
<feature type="compositionally biased region" description="Basic and acidic residues" evidence="1">
    <location>
        <begin position="529"/>
        <end position="542"/>
    </location>
</feature>
<keyword evidence="3" id="KW-1185">Reference proteome</keyword>
<dbReference type="Proteomes" id="UP001148838">
    <property type="component" value="Unassembled WGS sequence"/>
</dbReference>
<feature type="compositionally biased region" description="Basic and acidic residues" evidence="1">
    <location>
        <begin position="695"/>
        <end position="705"/>
    </location>
</feature>
<feature type="region of interest" description="Disordered" evidence="1">
    <location>
        <begin position="695"/>
        <end position="714"/>
    </location>
</feature>
<comment type="caution">
    <text evidence="2">The sequence shown here is derived from an EMBL/GenBank/DDBJ whole genome shotgun (WGS) entry which is preliminary data.</text>
</comment>
<feature type="compositionally biased region" description="Low complexity" evidence="1">
    <location>
        <begin position="43"/>
        <end position="52"/>
    </location>
</feature>
<feature type="region of interest" description="Disordered" evidence="1">
    <location>
        <begin position="876"/>
        <end position="896"/>
    </location>
</feature>
<feature type="compositionally biased region" description="Basic and acidic residues" evidence="1">
    <location>
        <begin position="956"/>
        <end position="965"/>
    </location>
</feature>
<evidence type="ECO:0000256" key="1">
    <source>
        <dbReference type="SAM" id="MobiDB-lite"/>
    </source>
</evidence>
<organism evidence="2 3">
    <name type="scientific">Periplaneta americana</name>
    <name type="common">American cockroach</name>
    <name type="synonym">Blatta americana</name>
    <dbReference type="NCBI Taxonomy" id="6978"/>
    <lineage>
        <taxon>Eukaryota</taxon>
        <taxon>Metazoa</taxon>
        <taxon>Ecdysozoa</taxon>
        <taxon>Arthropoda</taxon>
        <taxon>Hexapoda</taxon>
        <taxon>Insecta</taxon>
        <taxon>Pterygota</taxon>
        <taxon>Neoptera</taxon>
        <taxon>Polyneoptera</taxon>
        <taxon>Dictyoptera</taxon>
        <taxon>Blattodea</taxon>
        <taxon>Blattoidea</taxon>
        <taxon>Blattidae</taxon>
        <taxon>Blattinae</taxon>
        <taxon>Periplaneta</taxon>
    </lineage>
</organism>
<feature type="region of interest" description="Disordered" evidence="1">
    <location>
        <begin position="956"/>
        <end position="985"/>
    </location>
</feature>